<gene>
    <name evidence="2" type="ORF">DKX38_013710</name>
</gene>
<feature type="compositionally biased region" description="Basic and acidic residues" evidence="1">
    <location>
        <begin position="1"/>
        <end position="26"/>
    </location>
</feature>
<sequence>MEGEKAAQDGKFEDDPDIVHHNDKHNPNLGMLDEDYEPGDLKDNIPAGRSLQTPVHVFDLNLDLDKNGETKTALASIPASSSTKSGTVVPANSSTKPIPELKHQEVPEWSLTDIEKMGIDPI</sequence>
<feature type="compositionally biased region" description="Basic and acidic residues" evidence="1">
    <location>
        <begin position="113"/>
        <end position="122"/>
    </location>
</feature>
<comment type="caution">
    <text evidence="2">The sequence shown here is derived from an EMBL/GenBank/DDBJ whole genome shotgun (WGS) entry which is preliminary data.</text>
</comment>
<feature type="region of interest" description="Disordered" evidence="1">
    <location>
        <begin position="1"/>
        <end position="48"/>
    </location>
</feature>
<protein>
    <submittedName>
        <fullName evidence="2">Uncharacterized protein</fullName>
    </submittedName>
</protein>
<keyword evidence="3" id="KW-1185">Reference proteome</keyword>
<dbReference type="Proteomes" id="UP000326939">
    <property type="component" value="Chromosome 9"/>
</dbReference>
<reference evidence="3" key="1">
    <citation type="journal article" date="2019" name="Gigascience">
        <title>De novo genome assembly of the endangered Acer yangbiense, a plant species with extremely small populations endemic to Yunnan Province, China.</title>
        <authorList>
            <person name="Yang J."/>
            <person name="Wariss H.M."/>
            <person name="Tao L."/>
            <person name="Zhang R."/>
            <person name="Yun Q."/>
            <person name="Hollingsworth P."/>
            <person name="Dao Z."/>
            <person name="Luo G."/>
            <person name="Guo H."/>
            <person name="Ma Y."/>
            <person name="Sun W."/>
        </authorList>
    </citation>
    <scope>NUCLEOTIDE SEQUENCE [LARGE SCALE GENOMIC DNA]</scope>
    <source>
        <strain evidence="3">cv. br00</strain>
    </source>
</reference>
<dbReference type="EMBL" id="VDCV01000009">
    <property type="protein sequence ID" value="KAB5540736.1"/>
    <property type="molecule type" value="Genomic_DNA"/>
</dbReference>
<proteinExistence type="predicted"/>
<evidence type="ECO:0000313" key="2">
    <source>
        <dbReference type="EMBL" id="KAB5540736.1"/>
    </source>
</evidence>
<name>A0A5N5LFD7_9ROSI</name>
<evidence type="ECO:0000256" key="1">
    <source>
        <dbReference type="SAM" id="MobiDB-lite"/>
    </source>
</evidence>
<accession>A0A5N5LFD7</accession>
<feature type="compositionally biased region" description="Polar residues" evidence="1">
    <location>
        <begin position="78"/>
        <end position="96"/>
    </location>
</feature>
<feature type="region of interest" description="Disordered" evidence="1">
    <location>
        <begin position="71"/>
        <end position="122"/>
    </location>
</feature>
<dbReference type="AlphaFoldDB" id="A0A5N5LFD7"/>
<organism evidence="2 3">
    <name type="scientific">Salix brachista</name>
    <dbReference type="NCBI Taxonomy" id="2182728"/>
    <lineage>
        <taxon>Eukaryota</taxon>
        <taxon>Viridiplantae</taxon>
        <taxon>Streptophyta</taxon>
        <taxon>Embryophyta</taxon>
        <taxon>Tracheophyta</taxon>
        <taxon>Spermatophyta</taxon>
        <taxon>Magnoliopsida</taxon>
        <taxon>eudicotyledons</taxon>
        <taxon>Gunneridae</taxon>
        <taxon>Pentapetalae</taxon>
        <taxon>rosids</taxon>
        <taxon>fabids</taxon>
        <taxon>Malpighiales</taxon>
        <taxon>Salicaceae</taxon>
        <taxon>Saliceae</taxon>
        <taxon>Salix</taxon>
    </lineage>
</organism>
<evidence type="ECO:0000313" key="3">
    <source>
        <dbReference type="Proteomes" id="UP000326939"/>
    </source>
</evidence>